<dbReference type="Gene3D" id="1.10.1740.10">
    <property type="match status" value="1"/>
</dbReference>
<protein>
    <recommendedName>
        <fullName evidence="1">RNA polymerase sigma-70 region 2 domain-containing protein</fullName>
    </recommendedName>
</protein>
<dbReference type="InterPro" id="IPR007627">
    <property type="entry name" value="RNA_pol_sigma70_r2"/>
</dbReference>
<dbReference type="GO" id="GO:0003700">
    <property type="term" value="F:DNA-binding transcription factor activity"/>
    <property type="evidence" value="ECO:0007669"/>
    <property type="project" value="InterPro"/>
</dbReference>
<dbReference type="GO" id="GO:0006352">
    <property type="term" value="P:DNA-templated transcription initiation"/>
    <property type="evidence" value="ECO:0007669"/>
    <property type="project" value="InterPro"/>
</dbReference>
<name>A0A5B9Y5C5_9MOLU</name>
<feature type="domain" description="RNA polymerase sigma-70 region 2" evidence="1">
    <location>
        <begin position="49"/>
        <end position="96"/>
    </location>
</feature>
<organism evidence="2 3">
    <name type="scientific">Spiroplasma chinense</name>
    <dbReference type="NCBI Taxonomy" id="216932"/>
    <lineage>
        <taxon>Bacteria</taxon>
        <taxon>Bacillati</taxon>
        <taxon>Mycoplasmatota</taxon>
        <taxon>Mollicutes</taxon>
        <taxon>Entomoplasmatales</taxon>
        <taxon>Spiroplasmataceae</taxon>
        <taxon>Spiroplasma</taxon>
    </lineage>
</organism>
<reference evidence="2 3" key="1">
    <citation type="submission" date="2019-08" db="EMBL/GenBank/DDBJ databases">
        <title>Complete genome sequence of Spiroplasma chinense CCH (DSM 19755).</title>
        <authorList>
            <person name="Shen H.-Y."/>
            <person name="Lin Y.-C."/>
            <person name="Chou L."/>
            <person name="Kuo C.-H."/>
        </authorList>
    </citation>
    <scope>NUCLEOTIDE SEQUENCE [LARGE SCALE GENOMIC DNA]</scope>
    <source>
        <strain evidence="2 3">CCH</strain>
    </source>
</reference>
<accession>A0A5B9Y5C5</accession>
<evidence type="ECO:0000259" key="1">
    <source>
        <dbReference type="Pfam" id="PF04542"/>
    </source>
</evidence>
<dbReference type="Pfam" id="PF04542">
    <property type="entry name" value="Sigma70_r2"/>
    <property type="match status" value="1"/>
</dbReference>
<evidence type="ECO:0000313" key="2">
    <source>
        <dbReference type="EMBL" id="QEH61232.1"/>
    </source>
</evidence>
<dbReference type="RefSeq" id="WP_166507628.1">
    <property type="nucleotide sequence ID" value="NZ_CP043026.1"/>
</dbReference>
<dbReference type="SUPFAM" id="SSF88946">
    <property type="entry name" value="Sigma2 domain of RNA polymerase sigma factors"/>
    <property type="match status" value="1"/>
</dbReference>
<evidence type="ECO:0000313" key="3">
    <source>
        <dbReference type="Proteomes" id="UP000323144"/>
    </source>
</evidence>
<dbReference type="AlphaFoldDB" id="A0A5B9Y5C5"/>
<dbReference type="EMBL" id="CP043026">
    <property type="protein sequence ID" value="QEH61232.1"/>
    <property type="molecule type" value="Genomic_DNA"/>
</dbReference>
<keyword evidence="3" id="KW-1185">Reference proteome</keyword>
<sequence length="201" mass="23682">MLNINQTIKVLVNTQFPNLDSEALDYLTYSIRANMLKFATYNKQTICEPDELLTTAYLALVEVKEKFTEQRGIKFENYAMFIVRKRMLDYVRKLARQYKLEFVSQISYFGEELNSYSMGLESKAYNDYITMQRTILIDNSFKEHIANAKSELERKALIYFQEGRSKKEICDKLDITRRELEKILLKLKNFLSSLFNGPSNI</sequence>
<gene>
    <name evidence="2" type="ORF">SCHIN_v1c00340</name>
</gene>
<dbReference type="Proteomes" id="UP000323144">
    <property type="component" value="Chromosome"/>
</dbReference>
<dbReference type="InterPro" id="IPR013325">
    <property type="entry name" value="RNA_pol_sigma_r2"/>
</dbReference>
<dbReference type="KEGG" id="schi:SCHIN_v1c00340"/>
<proteinExistence type="predicted"/>